<accession>A0A1I0IIC6</accession>
<keyword evidence="3" id="KW-0170">Cobalt</keyword>
<dbReference type="EMBL" id="FOHS01000005">
    <property type="protein sequence ID" value="SET96773.1"/>
    <property type="molecule type" value="Genomic_DNA"/>
</dbReference>
<dbReference type="GO" id="GO:0019670">
    <property type="term" value="P:anaerobic L-glutamate catabolic process"/>
    <property type="evidence" value="ECO:0007669"/>
    <property type="project" value="InterPro"/>
</dbReference>
<evidence type="ECO:0000256" key="1">
    <source>
        <dbReference type="ARBA" id="ARBA00022628"/>
    </source>
</evidence>
<evidence type="ECO:0000256" key="3">
    <source>
        <dbReference type="ARBA" id="ARBA00023285"/>
    </source>
</evidence>
<organism evidence="4 5">
    <name type="scientific">Hymenobacter actinosclerus</name>
    <dbReference type="NCBI Taxonomy" id="82805"/>
    <lineage>
        <taxon>Bacteria</taxon>
        <taxon>Pseudomonadati</taxon>
        <taxon>Bacteroidota</taxon>
        <taxon>Cytophagia</taxon>
        <taxon>Cytophagales</taxon>
        <taxon>Hymenobacteraceae</taxon>
        <taxon>Hymenobacter</taxon>
    </lineage>
</organism>
<dbReference type="Proteomes" id="UP000198697">
    <property type="component" value="Unassembled WGS sequence"/>
</dbReference>
<dbReference type="Gene3D" id="3.20.20.240">
    <property type="entry name" value="Methylmalonyl-CoA mutase"/>
    <property type="match status" value="1"/>
</dbReference>
<dbReference type="GO" id="GO:0031419">
    <property type="term" value="F:cobalamin binding"/>
    <property type="evidence" value="ECO:0007669"/>
    <property type="project" value="UniProtKB-KW"/>
</dbReference>
<evidence type="ECO:0000313" key="4">
    <source>
        <dbReference type="EMBL" id="SET96773.1"/>
    </source>
</evidence>
<sequence length="426" mass="46897">MRASPAYFHEFVTRCARQGKLVVQPRMGFSDAARMRQGLQAVAHAPVPSIGTITLDSFTRTGDFTSARHAVANGKTLNGYPIVTYSDDDNRALLAGIRGPEFPVQVRHGSSLPEEIFKATIRAGLDATEGGPISYCLPYGRVPLELSIESWARCTRLFVDAGETYHIESFGGCMMGQLCPPSILVAITLAEALFFRQNGLKLLSLSLAQGTHGQQDIAALRVLRQLGEELLGRDESWHIVFYTFMGKFPETYHGARSLIEESAKIARLGGAERLIVKTVKEAHQIPLVEDNLNALEWSYYSACQSADFFVDEAQVQQAAAVIMAEARFLLDTLLNLSADIGQAMQRAFAKGYWDLPFCLHPNNYGRSYARIQANGYTGWASTGNIPFPRQLVDTTRAASGRLSSGDLFKMLSYNQLRFDAKVPALA</sequence>
<dbReference type="OrthoDB" id="9763360at2"/>
<proteinExistence type="predicted"/>
<gene>
    <name evidence="4" type="ORF">SAMN04487998_3316</name>
</gene>
<name>A0A1I0IIC6_9BACT</name>
<dbReference type="STRING" id="82805.SAMN04487998_3316"/>
<dbReference type="InterPro" id="IPR006396">
    <property type="entry name" value="Glu_mut_E"/>
</dbReference>
<keyword evidence="1" id="KW-0846">Cobalamin</keyword>
<dbReference type="Pfam" id="PF06368">
    <property type="entry name" value="Met_asp_mut_E"/>
    <property type="match status" value="1"/>
</dbReference>
<reference evidence="5" key="1">
    <citation type="submission" date="2016-10" db="EMBL/GenBank/DDBJ databases">
        <authorList>
            <person name="Varghese N."/>
            <person name="Submissions S."/>
        </authorList>
    </citation>
    <scope>NUCLEOTIDE SEQUENCE [LARGE SCALE GENOMIC DNA]</scope>
    <source>
        <strain evidence="5">DSM 15310</strain>
    </source>
</reference>
<dbReference type="GO" id="GO:0050097">
    <property type="term" value="F:methylaspartate mutase activity"/>
    <property type="evidence" value="ECO:0007669"/>
    <property type="project" value="InterPro"/>
</dbReference>
<keyword evidence="2" id="KW-0413">Isomerase</keyword>
<evidence type="ECO:0000313" key="5">
    <source>
        <dbReference type="Proteomes" id="UP000198697"/>
    </source>
</evidence>
<dbReference type="InterPro" id="IPR016176">
    <property type="entry name" value="Cbl-dep_enz_cat"/>
</dbReference>
<dbReference type="SUPFAM" id="SSF51703">
    <property type="entry name" value="Cobalamin (vitamin B12)-dependent enzymes"/>
    <property type="match status" value="1"/>
</dbReference>
<dbReference type="AlphaFoldDB" id="A0A1I0IIC6"/>
<evidence type="ECO:0000256" key="2">
    <source>
        <dbReference type="ARBA" id="ARBA00023235"/>
    </source>
</evidence>
<dbReference type="RefSeq" id="WP_092773630.1">
    <property type="nucleotide sequence ID" value="NZ_FOHS01000005.1"/>
</dbReference>
<keyword evidence="5" id="KW-1185">Reference proteome</keyword>
<protein>
    <submittedName>
        <fullName evidence="4">Glutamate mutase subunit E</fullName>
    </submittedName>
</protein>
<dbReference type="PIRSF" id="PIRSF001495">
    <property type="entry name" value="Met_asp_mut_epsi"/>
    <property type="match status" value="1"/>
</dbReference>